<accession>A0ABQ4SPF5</accession>
<proteinExistence type="predicted"/>
<dbReference type="Pfam" id="PF01436">
    <property type="entry name" value="NHL"/>
    <property type="match status" value="2"/>
</dbReference>
<keyword evidence="1" id="KW-0677">Repeat</keyword>
<protein>
    <recommendedName>
        <fullName evidence="5">NHL repeat-containing protein</fullName>
    </recommendedName>
</protein>
<evidence type="ECO:0000256" key="2">
    <source>
        <dbReference type="SAM" id="MobiDB-lite"/>
    </source>
</evidence>
<dbReference type="Proteomes" id="UP001055153">
    <property type="component" value="Unassembled WGS sequence"/>
</dbReference>
<comment type="caution">
    <text evidence="3">The sequence shown here is derived from an EMBL/GenBank/DDBJ whole genome shotgun (WGS) entry which is preliminary data.</text>
</comment>
<reference evidence="3" key="1">
    <citation type="journal article" date="2021" name="Front. Microbiol.">
        <title>Comprehensive Comparative Genomics and Phenotyping of Methylobacterium Species.</title>
        <authorList>
            <person name="Alessa O."/>
            <person name="Ogura Y."/>
            <person name="Fujitani Y."/>
            <person name="Takami H."/>
            <person name="Hayashi T."/>
            <person name="Sahin N."/>
            <person name="Tani A."/>
        </authorList>
    </citation>
    <scope>NUCLEOTIDE SEQUENCE</scope>
    <source>
        <strain evidence="3">DSM 17168</strain>
    </source>
</reference>
<dbReference type="Gene3D" id="2.120.10.30">
    <property type="entry name" value="TolB, C-terminal domain"/>
    <property type="match status" value="1"/>
</dbReference>
<keyword evidence="4" id="KW-1185">Reference proteome</keyword>
<dbReference type="InterPro" id="IPR011042">
    <property type="entry name" value="6-blade_b-propeller_TolB-like"/>
</dbReference>
<dbReference type="SUPFAM" id="SSF101898">
    <property type="entry name" value="NHL repeat"/>
    <property type="match status" value="1"/>
</dbReference>
<dbReference type="InterPro" id="IPR050952">
    <property type="entry name" value="TRIM-NHL_E3_ligases"/>
</dbReference>
<feature type="region of interest" description="Disordered" evidence="2">
    <location>
        <begin position="1"/>
        <end position="22"/>
    </location>
</feature>
<dbReference type="EMBL" id="BPQQ01000086">
    <property type="protein sequence ID" value="GJE03678.1"/>
    <property type="molecule type" value="Genomic_DNA"/>
</dbReference>
<evidence type="ECO:0000313" key="3">
    <source>
        <dbReference type="EMBL" id="GJE03678.1"/>
    </source>
</evidence>
<evidence type="ECO:0000313" key="4">
    <source>
        <dbReference type="Proteomes" id="UP001055153"/>
    </source>
</evidence>
<evidence type="ECO:0000256" key="1">
    <source>
        <dbReference type="ARBA" id="ARBA00022737"/>
    </source>
</evidence>
<gene>
    <name evidence="3" type="ORF">GMJLKIPL_5635</name>
</gene>
<evidence type="ECO:0008006" key="5">
    <source>
        <dbReference type="Google" id="ProtNLM"/>
    </source>
</evidence>
<organism evidence="3 4">
    <name type="scientific">Methylobacterium isbiliense</name>
    <dbReference type="NCBI Taxonomy" id="315478"/>
    <lineage>
        <taxon>Bacteria</taxon>
        <taxon>Pseudomonadati</taxon>
        <taxon>Pseudomonadota</taxon>
        <taxon>Alphaproteobacteria</taxon>
        <taxon>Hyphomicrobiales</taxon>
        <taxon>Methylobacteriaceae</taxon>
        <taxon>Methylobacterium</taxon>
    </lineage>
</organism>
<dbReference type="PANTHER" id="PTHR24104:SF25">
    <property type="entry name" value="PROTEIN LIN-41"/>
    <property type="match status" value="1"/>
</dbReference>
<reference evidence="3" key="2">
    <citation type="submission" date="2021-08" db="EMBL/GenBank/DDBJ databases">
        <authorList>
            <person name="Tani A."/>
            <person name="Ola A."/>
            <person name="Ogura Y."/>
            <person name="Katsura K."/>
            <person name="Hayashi T."/>
        </authorList>
    </citation>
    <scope>NUCLEOTIDE SEQUENCE</scope>
    <source>
        <strain evidence="3">DSM 17168</strain>
    </source>
</reference>
<dbReference type="InterPro" id="IPR001258">
    <property type="entry name" value="NHL_repeat"/>
</dbReference>
<name>A0ABQ4SPF5_9HYPH</name>
<dbReference type="PANTHER" id="PTHR24104">
    <property type="entry name" value="E3 UBIQUITIN-PROTEIN LIGASE NHLRC1-RELATED"/>
    <property type="match status" value="1"/>
</dbReference>
<dbReference type="CDD" id="cd05819">
    <property type="entry name" value="NHL"/>
    <property type="match status" value="1"/>
</dbReference>
<sequence length="399" mass="42403">MMNVLLRPSLRSPVPELGKERTDPLLEPRGARVILGEQVGKDGLPVPLAPGRSTMFGPRGVCFTGKDGPFFVADTGHHRLLGWRTVPTEDNQPADLLIGQPNFSTEGRNARGDANAATLNMPTGLATDGRRLAIADAWNHRVLIWRTMPEQSNQPADIVLGQSSFSSVQPNRGLGRAGPDTLNWCYGVTIADGKLYVADTGNRRILVWNSIPDRCGQPADLVLGQIGMALRDDNAGSGASAIGMRWPHAVAVVDGKILVADAGNSRIMVWNGLPNADGAPASFVVGQATFDANDHNKGSYYPTDSSLQMPYGLAVVDGTLICADTANSRLIGFRLQGLDMNAAAAALAGQHAFGDKGDNRWRFAARDSLCWPFAVAACGALMAVADTGNNRVLLWEAAA</sequence>